<dbReference type="KEGG" id="amah:DLM_1587"/>
<feature type="chain" id="PRO_5018250967" evidence="1">
    <location>
        <begin position="30"/>
        <end position="456"/>
    </location>
</feature>
<organism evidence="2 3">
    <name type="scientific">Aquitalea magnusonii</name>
    <dbReference type="NCBI Taxonomy" id="332411"/>
    <lineage>
        <taxon>Bacteria</taxon>
        <taxon>Pseudomonadati</taxon>
        <taxon>Pseudomonadota</taxon>
        <taxon>Betaproteobacteria</taxon>
        <taxon>Neisseriales</taxon>
        <taxon>Chromobacteriaceae</taxon>
        <taxon>Aquitalea</taxon>
    </lineage>
</organism>
<keyword evidence="1" id="KW-0732">Signal</keyword>
<dbReference type="RefSeq" id="WP_089084253.1">
    <property type="nucleotide sequence ID" value="NZ_AP018823.1"/>
</dbReference>
<accession>A0A3G9GI58</accession>
<reference evidence="2 3" key="2">
    <citation type="journal article" date="2017" name="Genome Announc.">
        <title>Draft genome sequence of Aquitalea magnusonii strain H3, a plant growth-promoting bacterium of duckweed Lemna minor.</title>
        <authorList>
            <person name="Ishizawa H."/>
            <person name="Kuroda M."/>
            <person name="Ike M."/>
        </authorList>
    </citation>
    <scope>NUCLEOTIDE SEQUENCE [LARGE SCALE GENOMIC DNA]</scope>
    <source>
        <strain evidence="2 3">H3</strain>
    </source>
</reference>
<dbReference type="EMBL" id="AP018823">
    <property type="protein sequence ID" value="BBF85206.1"/>
    <property type="molecule type" value="Genomic_DNA"/>
</dbReference>
<feature type="signal peptide" evidence="1">
    <location>
        <begin position="1"/>
        <end position="29"/>
    </location>
</feature>
<dbReference type="OrthoDB" id="9812708at2"/>
<proteinExistence type="predicted"/>
<evidence type="ECO:0000256" key="1">
    <source>
        <dbReference type="SAM" id="SignalP"/>
    </source>
</evidence>
<dbReference type="Proteomes" id="UP000198290">
    <property type="component" value="Chromosome"/>
</dbReference>
<reference evidence="3" key="3">
    <citation type="journal article" date="2017" name="Plant Physiol. Biochem.">
        <title>Differential oxidative and antioxidative response of duckweed Lemna minor toward plant growth promoting/inhibiting bacteria.</title>
        <authorList>
            <person name="Ishizawa H."/>
            <person name="Kuroda M."/>
            <person name="Morikawa M."/>
            <person name="Ike M."/>
        </authorList>
    </citation>
    <scope>NUCLEOTIDE SEQUENCE [LARGE SCALE GENOMIC DNA]</scope>
    <source>
        <strain evidence="3">H3</strain>
    </source>
</reference>
<gene>
    <name evidence="2" type="ORF">DLM_1587</name>
</gene>
<reference evidence="3" key="1">
    <citation type="journal article" date="2017" name="Biotechnol. Biofuels">
        <title>Evaluation of environmental bacterial communities as a factor affecting the growth of duckweed Lemna minor.</title>
        <authorList>
            <person name="Ishizawa H."/>
            <person name="Kuroda M."/>
            <person name="Morikawa M."/>
            <person name="Ike M."/>
        </authorList>
    </citation>
    <scope>NUCLEOTIDE SEQUENCE [LARGE SCALE GENOMIC DNA]</scope>
    <source>
        <strain evidence="3">H3</strain>
    </source>
</reference>
<dbReference type="AlphaFoldDB" id="A0A3G9GI58"/>
<evidence type="ECO:0000313" key="2">
    <source>
        <dbReference type="EMBL" id="BBF85206.1"/>
    </source>
</evidence>
<name>A0A3G9GI58_9NEIS</name>
<protein>
    <submittedName>
        <fullName evidence="2">Uncharacterized protein</fullName>
    </submittedName>
</protein>
<evidence type="ECO:0000313" key="3">
    <source>
        <dbReference type="Proteomes" id="UP000198290"/>
    </source>
</evidence>
<sequence>MKIKQKSTTALLSWAFLISNISTAPIALAGNNTSPLAGSYVLTDDNWLPSHLKLEKSGKFQWNLYYNGHYNVSGTWNIKDEKINLIANKEKGHPKYQPYISDQIRFRHPNDVIGTYIIGTEIQGITGDAAIFEDEKGQIINGETDQRNRGLLTAKKPPSWGPWKRVALKRIDGEDKWNWFSVTDAAQESGIMPMMLKNSNKIAPAFNNILLSLNNGENDELILSMPKPEIKENPFAKSIQSLSYRKQEKPIKEKFIIGKYTSSSTKSELWLEKNHRAAWYSQFDYLEGKWHIENGLVKFTTELPKTQPTYRLMTNDEEKIIKPATNEELIIVVGVPKAGGAEDIEVQFQSNGKILGHAVSNSSGDAILQWSGSASDWTKVGLRRNGSHDSWSWFDIPPERRSKRIVGVAINDLGLLKPFVSELWIGQSQDGRLILLDPLMKSALRYTKKTENSNAP</sequence>
<keyword evidence="3" id="KW-1185">Reference proteome</keyword>